<dbReference type="GO" id="GO:0009401">
    <property type="term" value="P:phosphoenolpyruvate-dependent sugar phosphotransferase system"/>
    <property type="evidence" value="ECO:0007669"/>
    <property type="project" value="UniProtKB-KW"/>
</dbReference>
<dbReference type="InterPro" id="IPR004720">
    <property type="entry name" value="PTS_IIB_sorbose-sp"/>
</dbReference>
<dbReference type="Proteomes" id="UP000261079">
    <property type="component" value="Unassembled WGS sequence"/>
</dbReference>
<evidence type="ECO:0000313" key="9">
    <source>
        <dbReference type="Proteomes" id="UP000261079"/>
    </source>
</evidence>
<organism evidence="8 9">
    <name type="scientific">Faecalibacterium prausnitzii</name>
    <dbReference type="NCBI Taxonomy" id="853"/>
    <lineage>
        <taxon>Bacteria</taxon>
        <taxon>Bacillati</taxon>
        <taxon>Bacillota</taxon>
        <taxon>Clostridia</taxon>
        <taxon>Eubacteriales</taxon>
        <taxon>Oscillospiraceae</taxon>
        <taxon>Faecalibacterium</taxon>
    </lineage>
</organism>
<gene>
    <name evidence="8" type="ORF">DW905_07690</name>
</gene>
<proteinExistence type="predicted"/>
<keyword evidence="4" id="KW-0762">Sugar transport</keyword>
<evidence type="ECO:0000313" key="8">
    <source>
        <dbReference type="EMBL" id="RGC05503.1"/>
    </source>
</evidence>
<evidence type="ECO:0000256" key="3">
    <source>
        <dbReference type="ARBA" id="ARBA00022490"/>
    </source>
</evidence>
<protein>
    <submittedName>
        <fullName evidence="8">PTS mannose/fructose/sorbose transporter subunit IIB</fullName>
    </submittedName>
</protein>
<keyword evidence="3" id="KW-0963">Cytoplasm</keyword>
<evidence type="ECO:0000256" key="2">
    <source>
        <dbReference type="ARBA" id="ARBA00022448"/>
    </source>
</evidence>
<keyword evidence="6" id="KW-0598">Phosphotransferase system</keyword>
<keyword evidence="7" id="KW-0418">Kinase</keyword>
<dbReference type="PROSITE" id="PS51101">
    <property type="entry name" value="PTS_EIIB_TYPE_4"/>
    <property type="match status" value="1"/>
</dbReference>
<dbReference type="EMBL" id="QVEZ01000004">
    <property type="protein sequence ID" value="RGC05503.1"/>
    <property type="molecule type" value="Genomic_DNA"/>
</dbReference>
<dbReference type="GeneID" id="90659537"/>
<comment type="caution">
    <text evidence="8">The sequence shown here is derived from an EMBL/GenBank/DDBJ whole genome shotgun (WGS) entry which is preliminary data.</text>
</comment>
<dbReference type="GO" id="GO:0008982">
    <property type="term" value="F:protein-N(PI)-phosphohistidine-sugar phosphotransferase activity"/>
    <property type="evidence" value="ECO:0007669"/>
    <property type="project" value="InterPro"/>
</dbReference>
<dbReference type="InterPro" id="IPR036667">
    <property type="entry name" value="PTS_IIB_sorbose-sp_sf"/>
</dbReference>
<dbReference type="Pfam" id="PF03830">
    <property type="entry name" value="PTSIIB_sorb"/>
    <property type="match status" value="1"/>
</dbReference>
<evidence type="ECO:0000256" key="5">
    <source>
        <dbReference type="ARBA" id="ARBA00022679"/>
    </source>
</evidence>
<sequence length="163" mass="17901">MIKWVRLDERMIHGQVATKWSRTLGVDRIVVADDTAAASDIMQKSLMMAAPATCKTAIVTVDKAVSLCNDPRAAGLKILLIVSTPENLLRVAKEVKDIPQINVGNYGRIAPKHGTEARKTYTKNLYAYEDEVEVLRQVMATGIPCNVQTIPDDVPQELSKVLG</sequence>
<dbReference type="AlphaFoldDB" id="A0A3E2V524"/>
<dbReference type="Gene3D" id="3.40.35.10">
    <property type="entry name" value="Phosphotransferase system, sorbose subfamily IIB component"/>
    <property type="match status" value="1"/>
</dbReference>
<evidence type="ECO:0000256" key="1">
    <source>
        <dbReference type="ARBA" id="ARBA00004496"/>
    </source>
</evidence>
<evidence type="ECO:0000256" key="4">
    <source>
        <dbReference type="ARBA" id="ARBA00022597"/>
    </source>
</evidence>
<evidence type="ECO:0000256" key="7">
    <source>
        <dbReference type="ARBA" id="ARBA00022777"/>
    </source>
</evidence>
<dbReference type="KEGG" id="fpra:CG447_04750"/>
<reference evidence="8 9" key="1">
    <citation type="submission" date="2018-08" db="EMBL/GenBank/DDBJ databases">
        <title>A genome reference for cultivated species of the human gut microbiota.</title>
        <authorList>
            <person name="Zou Y."/>
            <person name="Xue W."/>
            <person name="Luo G."/>
        </authorList>
    </citation>
    <scope>NUCLEOTIDE SEQUENCE [LARGE SCALE GENOMIC DNA]</scope>
    <source>
        <strain evidence="8 9">AM42-11AC</strain>
    </source>
</reference>
<evidence type="ECO:0000256" key="6">
    <source>
        <dbReference type="ARBA" id="ARBA00022683"/>
    </source>
</evidence>
<dbReference type="GO" id="GO:0005737">
    <property type="term" value="C:cytoplasm"/>
    <property type="evidence" value="ECO:0007669"/>
    <property type="project" value="UniProtKB-SubCell"/>
</dbReference>
<keyword evidence="2" id="KW-0813">Transport</keyword>
<comment type="subcellular location">
    <subcellularLocation>
        <location evidence="1">Cytoplasm</location>
    </subcellularLocation>
</comment>
<dbReference type="GO" id="GO:0016301">
    <property type="term" value="F:kinase activity"/>
    <property type="evidence" value="ECO:0007669"/>
    <property type="project" value="UniProtKB-KW"/>
</dbReference>
<dbReference type="SUPFAM" id="SSF52728">
    <property type="entry name" value="PTS IIb component"/>
    <property type="match status" value="1"/>
</dbReference>
<dbReference type="RefSeq" id="WP_005933031.1">
    <property type="nucleotide sequence ID" value="NZ_CABVEU010000004.1"/>
</dbReference>
<name>A0A3E2V524_9FIRM</name>
<keyword evidence="5" id="KW-0808">Transferase</keyword>
<accession>A0A3E2V524</accession>